<name>A0A086XRW3_9RHOB</name>
<dbReference type="InterPro" id="IPR036188">
    <property type="entry name" value="FAD/NAD-bd_sf"/>
</dbReference>
<dbReference type="STRING" id="1105367.CG50_07915"/>
<dbReference type="Gene3D" id="3.30.9.10">
    <property type="entry name" value="D-Amino Acid Oxidase, subunit A, domain 2"/>
    <property type="match status" value="1"/>
</dbReference>
<dbReference type="EMBL" id="JFZB01000035">
    <property type="protein sequence ID" value="KFI24763.1"/>
    <property type="molecule type" value="Genomic_DNA"/>
</dbReference>
<evidence type="ECO:0000256" key="1">
    <source>
        <dbReference type="ARBA" id="ARBA00023002"/>
    </source>
</evidence>
<sequence length="350" mass="36425">MASGDRVTIRGGGIFGLACAYEMARRGARVQVIEPRAPGAGASGGTVGALAPHVPGEWSEKKRFQFDSLMQAEGFWAGVQAVSGQDPGYARLGRLQPVADERAAALAEKRGAAARACWGEAAVWQLREASDFPHAPVSPTGLVLFDSLSARIAPRRACAALAGAIVALGGSVVPDGPEDGAVLHATGWQGLEDLSRAFGRFIGHGEKGQSALLACAAPDSPQVYGNGVHVVPHADGTTAIGSTTERDYDDPASTDTQLDDLIARARALCPWLGNAPVIDRWASARPRSVTRGPLLGRFPGREGHFIANGGFKIGFGLAPKIAAVMADLILDGHDAIPEDFRFAAALKDPA</sequence>
<comment type="caution">
    <text evidence="3">The sequence shown here is derived from an EMBL/GenBank/DDBJ whole genome shotgun (WGS) entry which is preliminary data.</text>
</comment>
<evidence type="ECO:0000259" key="2">
    <source>
        <dbReference type="Pfam" id="PF01266"/>
    </source>
</evidence>
<evidence type="ECO:0000313" key="3">
    <source>
        <dbReference type="EMBL" id="KFI24763.1"/>
    </source>
</evidence>
<dbReference type="AlphaFoldDB" id="A0A086XRW3"/>
<dbReference type="eggNOG" id="COG0665">
    <property type="taxonomic scope" value="Bacteria"/>
</dbReference>
<dbReference type="GO" id="GO:0016491">
    <property type="term" value="F:oxidoreductase activity"/>
    <property type="evidence" value="ECO:0007669"/>
    <property type="project" value="UniProtKB-KW"/>
</dbReference>
<proteinExistence type="predicted"/>
<dbReference type="SUPFAM" id="SSF51905">
    <property type="entry name" value="FAD/NAD(P)-binding domain"/>
    <property type="match status" value="1"/>
</dbReference>
<reference evidence="3 4" key="1">
    <citation type="submission" date="2014-03" db="EMBL/GenBank/DDBJ databases">
        <title>Genome of Paenirhodobacter enshiensis DW2-9.</title>
        <authorList>
            <person name="Wang D."/>
            <person name="Wang G."/>
        </authorList>
    </citation>
    <scope>NUCLEOTIDE SEQUENCE [LARGE SCALE GENOMIC DNA]</scope>
    <source>
        <strain evidence="3 4">DW2-9</strain>
    </source>
</reference>
<evidence type="ECO:0000313" key="4">
    <source>
        <dbReference type="Proteomes" id="UP000028824"/>
    </source>
</evidence>
<dbReference type="OrthoDB" id="7818064at2"/>
<dbReference type="RefSeq" id="WP_036639336.1">
    <property type="nucleotide sequence ID" value="NZ_JFZB01000035.1"/>
</dbReference>
<dbReference type="Proteomes" id="UP000028824">
    <property type="component" value="Unassembled WGS sequence"/>
</dbReference>
<accession>A0A086XRW3</accession>
<dbReference type="PANTHER" id="PTHR13847">
    <property type="entry name" value="SARCOSINE DEHYDROGENASE-RELATED"/>
    <property type="match status" value="1"/>
</dbReference>
<dbReference type="Gene3D" id="3.50.50.60">
    <property type="entry name" value="FAD/NAD(P)-binding domain"/>
    <property type="match status" value="1"/>
</dbReference>
<gene>
    <name evidence="3" type="ORF">CG50_07915</name>
</gene>
<keyword evidence="1" id="KW-0560">Oxidoreductase</keyword>
<dbReference type="PANTHER" id="PTHR13847:SF289">
    <property type="entry name" value="GLYCINE OXIDASE"/>
    <property type="match status" value="1"/>
</dbReference>
<dbReference type="InterPro" id="IPR006076">
    <property type="entry name" value="FAD-dep_OxRdtase"/>
</dbReference>
<dbReference type="Pfam" id="PF01266">
    <property type="entry name" value="DAO"/>
    <property type="match status" value="1"/>
</dbReference>
<feature type="domain" description="FAD dependent oxidoreductase" evidence="2">
    <location>
        <begin position="6"/>
        <end position="328"/>
    </location>
</feature>
<dbReference type="GO" id="GO:0005737">
    <property type="term" value="C:cytoplasm"/>
    <property type="evidence" value="ECO:0007669"/>
    <property type="project" value="TreeGrafter"/>
</dbReference>
<protein>
    <submittedName>
        <fullName evidence="3">Oxidoreductase</fullName>
    </submittedName>
</protein>
<dbReference type="SUPFAM" id="SSF54373">
    <property type="entry name" value="FAD-linked reductases, C-terminal domain"/>
    <property type="match status" value="1"/>
</dbReference>
<keyword evidence="4" id="KW-1185">Reference proteome</keyword>
<organism evidence="3 4">
    <name type="scientific">Paenirhodobacter enshiensis</name>
    <dbReference type="NCBI Taxonomy" id="1105367"/>
    <lineage>
        <taxon>Bacteria</taxon>
        <taxon>Pseudomonadati</taxon>
        <taxon>Pseudomonadota</taxon>
        <taxon>Alphaproteobacteria</taxon>
        <taxon>Rhodobacterales</taxon>
        <taxon>Rhodobacter group</taxon>
        <taxon>Paenirhodobacter</taxon>
    </lineage>
</organism>